<evidence type="ECO:0000259" key="7">
    <source>
        <dbReference type="Pfam" id="PF06271"/>
    </source>
</evidence>
<keyword evidence="4 6" id="KW-1133">Transmembrane helix</keyword>
<feature type="transmembrane region" description="Helical" evidence="6">
    <location>
        <begin position="55"/>
        <end position="75"/>
    </location>
</feature>
<name>A0ABX2F636_9PSEU</name>
<evidence type="ECO:0000256" key="1">
    <source>
        <dbReference type="ARBA" id="ARBA00004651"/>
    </source>
</evidence>
<evidence type="ECO:0000256" key="3">
    <source>
        <dbReference type="ARBA" id="ARBA00022692"/>
    </source>
</evidence>
<accession>A0ABX2F636</accession>
<feature type="domain" description="RDD" evidence="7">
    <location>
        <begin position="23"/>
        <end position="138"/>
    </location>
</feature>
<keyword evidence="3 6" id="KW-0812">Transmembrane</keyword>
<dbReference type="InterPro" id="IPR010432">
    <property type="entry name" value="RDD"/>
</dbReference>
<evidence type="ECO:0000256" key="5">
    <source>
        <dbReference type="ARBA" id="ARBA00023136"/>
    </source>
</evidence>
<evidence type="ECO:0000256" key="4">
    <source>
        <dbReference type="ARBA" id="ARBA00022989"/>
    </source>
</evidence>
<evidence type="ECO:0000313" key="8">
    <source>
        <dbReference type="EMBL" id="NRN66805.1"/>
    </source>
</evidence>
<protein>
    <submittedName>
        <fullName evidence="8">RDD domain-containing protein</fullName>
    </submittedName>
</protein>
<dbReference type="InterPro" id="IPR051791">
    <property type="entry name" value="Pra-immunoreactive"/>
</dbReference>
<sequence>MLGRHRLDVRTAEAGGRGEVALATPGGRIAARLVDVLIVFLPVYVVLSVVSPDNLLAVIGTVVLGMVPYDTLLTMRTGATPGKRIARVRVVRTDTGAPPGLSRAFVRAVLGVPLSLVPAVTALFDERTHRGWHDRVAGTLVIAE</sequence>
<comment type="caution">
    <text evidence="8">The sequence shown here is derived from an EMBL/GenBank/DDBJ whole genome shotgun (WGS) entry which is preliminary data.</text>
</comment>
<evidence type="ECO:0000256" key="6">
    <source>
        <dbReference type="SAM" id="Phobius"/>
    </source>
</evidence>
<dbReference type="PANTHER" id="PTHR36115:SF4">
    <property type="entry name" value="MEMBRANE PROTEIN"/>
    <property type="match status" value="1"/>
</dbReference>
<keyword evidence="2" id="KW-1003">Cell membrane</keyword>
<evidence type="ECO:0000313" key="9">
    <source>
        <dbReference type="Proteomes" id="UP000763557"/>
    </source>
</evidence>
<dbReference type="Proteomes" id="UP000763557">
    <property type="component" value="Unassembled WGS sequence"/>
</dbReference>
<keyword evidence="5 6" id="KW-0472">Membrane</keyword>
<dbReference type="EMBL" id="JAAATY010000011">
    <property type="protein sequence ID" value="NRN66805.1"/>
    <property type="molecule type" value="Genomic_DNA"/>
</dbReference>
<proteinExistence type="predicted"/>
<keyword evidence="9" id="KW-1185">Reference proteome</keyword>
<reference evidence="8 9" key="1">
    <citation type="submission" date="2020-01" db="EMBL/GenBank/DDBJ databases">
        <title>Kibdelosporangium persica a novel Actinomycetes from a hot desert in Iran.</title>
        <authorList>
            <person name="Safaei N."/>
            <person name="Zaburannyi N."/>
            <person name="Mueller R."/>
            <person name="Wink J."/>
        </authorList>
    </citation>
    <scope>NUCLEOTIDE SEQUENCE [LARGE SCALE GENOMIC DNA]</scope>
    <source>
        <strain evidence="8 9">4NS15</strain>
    </source>
</reference>
<dbReference type="Pfam" id="PF06271">
    <property type="entry name" value="RDD"/>
    <property type="match status" value="1"/>
</dbReference>
<evidence type="ECO:0000256" key="2">
    <source>
        <dbReference type="ARBA" id="ARBA00022475"/>
    </source>
</evidence>
<comment type="subcellular location">
    <subcellularLocation>
        <location evidence="1">Cell membrane</location>
        <topology evidence="1">Multi-pass membrane protein</topology>
    </subcellularLocation>
</comment>
<organism evidence="8 9">
    <name type="scientific">Kibdelosporangium persicum</name>
    <dbReference type="NCBI Taxonomy" id="2698649"/>
    <lineage>
        <taxon>Bacteria</taxon>
        <taxon>Bacillati</taxon>
        <taxon>Actinomycetota</taxon>
        <taxon>Actinomycetes</taxon>
        <taxon>Pseudonocardiales</taxon>
        <taxon>Pseudonocardiaceae</taxon>
        <taxon>Kibdelosporangium</taxon>
    </lineage>
</organism>
<dbReference type="RefSeq" id="WP_173133456.1">
    <property type="nucleotide sequence ID" value="NZ_CBCSGW010000063.1"/>
</dbReference>
<feature type="transmembrane region" description="Helical" evidence="6">
    <location>
        <begin position="29"/>
        <end position="49"/>
    </location>
</feature>
<dbReference type="PANTHER" id="PTHR36115">
    <property type="entry name" value="PROLINE-RICH ANTIGEN HOMOLOG-RELATED"/>
    <property type="match status" value="1"/>
</dbReference>
<gene>
    <name evidence="8" type="ORF">GC106_40330</name>
</gene>